<reference evidence="2 3" key="1">
    <citation type="submission" date="2017-02" db="EMBL/GenBank/DDBJ databases">
        <title>The new phylogeny of genus Mycobacterium.</title>
        <authorList>
            <person name="Tortoli E."/>
            <person name="Trovato A."/>
            <person name="Cirillo D.M."/>
        </authorList>
    </citation>
    <scope>NUCLEOTIDE SEQUENCE [LARGE SCALE GENOMIC DNA]</scope>
    <source>
        <strain evidence="2 3">DSM 45255</strain>
    </source>
</reference>
<protein>
    <submittedName>
        <fullName evidence="2">Uncharacterized protein</fullName>
    </submittedName>
</protein>
<dbReference type="Proteomes" id="UP000465812">
    <property type="component" value="Chromosome"/>
</dbReference>
<dbReference type="EMBL" id="MVHW01000009">
    <property type="protein sequence ID" value="ORB06366.1"/>
    <property type="molecule type" value="Genomic_DNA"/>
</dbReference>
<evidence type="ECO:0000313" key="4">
    <source>
        <dbReference type="Proteomes" id="UP000465812"/>
    </source>
</evidence>
<name>A0A1X0FXB9_MYCNT</name>
<evidence type="ECO:0000313" key="3">
    <source>
        <dbReference type="Proteomes" id="UP000192760"/>
    </source>
</evidence>
<gene>
    <name evidence="2" type="ORF">BST30_10355</name>
    <name evidence="1" type="ORF">MMAN_06410</name>
</gene>
<sequence length="101" mass="11644">MTDKQRPTLPREPAWALLLWPPRGRTRVSWHHSRAEAEAHVYAGAVPWDHDDKATVFAIIDAHAATTRRDIPSRRPPEGRRLETLSDEQVLALRHQQITKE</sequence>
<accession>A0A1X0FXB9</accession>
<reference evidence="1 4" key="2">
    <citation type="journal article" date="2019" name="Emerg. Microbes Infect.">
        <title>Comprehensive subspecies identification of 175 nontuberculous mycobacteria species based on 7547 genomic profiles.</title>
        <authorList>
            <person name="Matsumoto Y."/>
            <person name="Kinjo T."/>
            <person name="Motooka D."/>
            <person name="Nabeya D."/>
            <person name="Jung N."/>
            <person name="Uechi K."/>
            <person name="Horii T."/>
            <person name="Iida T."/>
            <person name="Fujita J."/>
            <person name="Nakamura S."/>
        </authorList>
    </citation>
    <scope>NUCLEOTIDE SEQUENCE [LARGE SCALE GENOMIC DNA]</scope>
    <source>
        <strain evidence="1 4">JCM 18113</strain>
    </source>
</reference>
<dbReference type="EMBL" id="AP022590">
    <property type="protein sequence ID" value="BBY36507.1"/>
    <property type="molecule type" value="Genomic_DNA"/>
</dbReference>
<dbReference type="Proteomes" id="UP000192760">
    <property type="component" value="Unassembled WGS sequence"/>
</dbReference>
<evidence type="ECO:0000313" key="2">
    <source>
        <dbReference type="EMBL" id="ORB06366.1"/>
    </source>
</evidence>
<evidence type="ECO:0000313" key="1">
    <source>
        <dbReference type="EMBL" id="BBY36507.1"/>
    </source>
</evidence>
<dbReference type="RefSeq" id="WP_083094791.1">
    <property type="nucleotide sequence ID" value="NZ_AP022590.1"/>
</dbReference>
<dbReference type="AlphaFoldDB" id="A0A1X0FXB9"/>
<keyword evidence="4" id="KW-1185">Reference proteome</keyword>
<organism evidence="2 3">
    <name type="scientific">Mycobacterium mantenii</name>
    <dbReference type="NCBI Taxonomy" id="560555"/>
    <lineage>
        <taxon>Bacteria</taxon>
        <taxon>Bacillati</taxon>
        <taxon>Actinomycetota</taxon>
        <taxon>Actinomycetes</taxon>
        <taxon>Mycobacteriales</taxon>
        <taxon>Mycobacteriaceae</taxon>
        <taxon>Mycobacterium</taxon>
        <taxon>Mycobacterium avium complex (MAC)</taxon>
    </lineage>
</organism>
<reference evidence="1" key="3">
    <citation type="submission" date="2020-02" db="EMBL/GenBank/DDBJ databases">
        <authorList>
            <person name="Matsumoto Y."/>
            <person name="Motooka D."/>
            <person name="Nakamura S."/>
        </authorList>
    </citation>
    <scope>NUCLEOTIDE SEQUENCE</scope>
    <source>
        <strain evidence="1">JCM 18113</strain>
    </source>
</reference>
<proteinExistence type="predicted"/>